<comment type="caution">
    <text evidence="3">The sequence shown here is derived from an EMBL/GenBank/DDBJ whole genome shotgun (WGS) entry which is preliminary data.</text>
</comment>
<evidence type="ECO:0000259" key="2">
    <source>
        <dbReference type="Pfam" id="PF06985"/>
    </source>
</evidence>
<keyword evidence="4" id="KW-1185">Reference proteome</keyword>
<feature type="non-terminal residue" evidence="3">
    <location>
        <position position="366"/>
    </location>
</feature>
<dbReference type="InterPro" id="IPR052895">
    <property type="entry name" value="HetReg/Transcr_Mod"/>
</dbReference>
<dbReference type="Pfam" id="PF06985">
    <property type="entry name" value="HET"/>
    <property type="match status" value="1"/>
</dbReference>
<dbReference type="Proteomes" id="UP001239445">
    <property type="component" value="Unassembled WGS sequence"/>
</dbReference>
<feature type="domain" description="Heterokaryon incompatibility" evidence="2">
    <location>
        <begin position="98"/>
        <end position="226"/>
    </location>
</feature>
<evidence type="ECO:0000313" key="4">
    <source>
        <dbReference type="Proteomes" id="UP001239445"/>
    </source>
</evidence>
<evidence type="ECO:0000313" key="3">
    <source>
        <dbReference type="EMBL" id="KAK1761582.1"/>
    </source>
</evidence>
<feature type="region of interest" description="Disordered" evidence="1">
    <location>
        <begin position="1"/>
        <end position="41"/>
    </location>
</feature>
<sequence>MGCGSTKPKIRNGQTDTYSPLPSDGDDSNGSTFSDDEIGDDTDIFSEPQKFQARSDNPYVYEKLGQSSIRLLHIRAGDFSDELVCELVQEDINQFPVYDAISYTWADDSGDRSCTKSILLSGQIFKVTTSCHLALQRARLHDTLTVWIDAVCINQTDNAERSHQVQLMARIYARARRVLVYIGEEDNRSSSLILQLGEGKLEPWNFAEVTALLARPYFWRVWVLQEIALAKSAILLCGDVSIPWQDFARLVQELPSFTEMALRINGIPLALSFVVRALRGVEELPRLLDLSSFCEATEPRDKVYALLGLATGTEGYGFFPDYDADLETVYTRTAMLTATSCGVMALLSRAVCRRTVSPSLPWVPDW</sequence>
<gene>
    <name evidence="3" type="ORF">QBC47DRAFT_290278</name>
</gene>
<protein>
    <submittedName>
        <fullName evidence="3">Heterokaryon incompatibility protein-domain-containing protein</fullName>
    </submittedName>
</protein>
<dbReference type="PANTHER" id="PTHR24148:SF73">
    <property type="entry name" value="HET DOMAIN PROTEIN (AFU_ORTHOLOGUE AFUA_8G01020)"/>
    <property type="match status" value="1"/>
</dbReference>
<reference evidence="3" key="1">
    <citation type="submission" date="2023-06" db="EMBL/GenBank/DDBJ databases">
        <title>Genome-scale phylogeny and comparative genomics of the fungal order Sordariales.</title>
        <authorList>
            <consortium name="Lawrence Berkeley National Laboratory"/>
            <person name="Hensen N."/>
            <person name="Bonometti L."/>
            <person name="Westerberg I."/>
            <person name="Brannstrom I.O."/>
            <person name="Guillou S."/>
            <person name="Cros-Aarteil S."/>
            <person name="Calhoun S."/>
            <person name="Haridas S."/>
            <person name="Kuo A."/>
            <person name="Mondo S."/>
            <person name="Pangilinan J."/>
            <person name="Riley R."/>
            <person name="Labutti K."/>
            <person name="Andreopoulos B."/>
            <person name="Lipzen A."/>
            <person name="Chen C."/>
            <person name="Yanf M."/>
            <person name="Daum C."/>
            <person name="Ng V."/>
            <person name="Clum A."/>
            <person name="Steindorff A."/>
            <person name="Ohm R."/>
            <person name="Martin F."/>
            <person name="Silar P."/>
            <person name="Natvig D."/>
            <person name="Lalanne C."/>
            <person name="Gautier V."/>
            <person name="Ament-Velasquez S.L."/>
            <person name="Kruys A."/>
            <person name="Hutchinson M.I."/>
            <person name="Powell A.J."/>
            <person name="Barry K."/>
            <person name="Miller A.N."/>
            <person name="Grigoriev I.V."/>
            <person name="Debuchy R."/>
            <person name="Gladieux P."/>
            <person name="Thoren M.H."/>
            <person name="Johannesson H."/>
        </authorList>
    </citation>
    <scope>NUCLEOTIDE SEQUENCE</scope>
    <source>
        <strain evidence="3">PSN4</strain>
    </source>
</reference>
<accession>A0AAJ0BP99</accession>
<dbReference type="AlphaFoldDB" id="A0AAJ0BP99"/>
<dbReference type="InterPro" id="IPR010730">
    <property type="entry name" value="HET"/>
</dbReference>
<evidence type="ECO:0000256" key="1">
    <source>
        <dbReference type="SAM" id="MobiDB-lite"/>
    </source>
</evidence>
<organism evidence="3 4">
    <name type="scientific">Echria macrotheca</name>
    <dbReference type="NCBI Taxonomy" id="438768"/>
    <lineage>
        <taxon>Eukaryota</taxon>
        <taxon>Fungi</taxon>
        <taxon>Dikarya</taxon>
        <taxon>Ascomycota</taxon>
        <taxon>Pezizomycotina</taxon>
        <taxon>Sordariomycetes</taxon>
        <taxon>Sordariomycetidae</taxon>
        <taxon>Sordariales</taxon>
        <taxon>Schizotheciaceae</taxon>
        <taxon>Echria</taxon>
    </lineage>
</organism>
<dbReference type="EMBL" id="MU839827">
    <property type="protein sequence ID" value="KAK1761582.1"/>
    <property type="molecule type" value="Genomic_DNA"/>
</dbReference>
<proteinExistence type="predicted"/>
<name>A0AAJ0BP99_9PEZI</name>
<dbReference type="PANTHER" id="PTHR24148">
    <property type="entry name" value="ANKYRIN REPEAT DOMAIN-CONTAINING PROTEIN 39 HOMOLOG-RELATED"/>
    <property type="match status" value="1"/>
</dbReference>